<evidence type="ECO:0000256" key="5">
    <source>
        <dbReference type="ARBA" id="ARBA00022856"/>
    </source>
</evidence>
<evidence type="ECO:0000256" key="1">
    <source>
        <dbReference type="ARBA" id="ARBA00004141"/>
    </source>
</evidence>
<dbReference type="EMBL" id="JAAAIN010001987">
    <property type="protein sequence ID" value="KAG0298515.1"/>
    <property type="molecule type" value="Genomic_DNA"/>
</dbReference>
<accession>A0A9P6UH24</accession>
<dbReference type="Pfam" id="PF03169">
    <property type="entry name" value="OPT"/>
    <property type="match status" value="1"/>
</dbReference>
<feature type="transmembrane region" description="Helical" evidence="9">
    <location>
        <begin position="216"/>
        <end position="238"/>
    </location>
</feature>
<dbReference type="InterPro" id="IPR004813">
    <property type="entry name" value="OPT"/>
</dbReference>
<evidence type="ECO:0000256" key="4">
    <source>
        <dbReference type="ARBA" id="ARBA00022692"/>
    </source>
</evidence>
<feature type="transmembrane region" description="Helical" evidence="9">
    <location>
        <begin position="112"/>
        <end position="132"/>
    </location>
</feature>
<organism evidence="10 11">
    <name type="scientific">Linnemannia gamsii</name>
    <dbReference type="NCBI Taxonomy" id="64522"/>
    <lineage>
        <taxon>Eukaryota</taxon>
        <taxon>Fungi</taxon>
        <taxon>Fungi incertae sedis</taxon>
        <taxon>Mucoromycota</taxon>
        <taxon>Mortierellomycotina</taxon>
        <taxon>Mortierellomycetes</taxon>
        <taxon>Mortierellales</taxon>
        <taxon>Mortierellaceae</taxon>
        <taxon>Linnemannia</taxon>
    </lineage>
</organism>
<dbReference type="NCBIfam" id="TIGR00728">
    <property type="entry name" value="OPT_sfam"/>
    <property type="match status" value="1"/>
</dbReference>
<dbReference type="PANTHER" id="PTHR22601">
    <property type="entry name" value="ISP4 LIKE PROTEIN"/>
    <property type="match status" value="1"/>
</dbReference>
<feature type="transmembrane region" description="Helical" evidence="9">
    <location>
        <begin position="185"/>
        <end position="204"/>
    </location>
</feature>
<protein>
    <submittedName>
        <fullName evidence="10">Uncharacterized protein</fullName>
    </submittedName>
</protein>
<dbReference type="GO" id="GO:0035673">
    <property type="term" value="F:oligopeptide transmembrane transporter activity"/>
    <property type="evidence" value="ECO:0007669"/>
    <property type="project" value="InterPro"/>
</dbReference>
<feature type="transmembrane region" description="Helical" evidence="9">
    <location>
        <begin position="6"/>
        <end position="26"/>
    </location>
</feature>
<dbReference type="GO" id="GO:0015031">
    <property type="term" value="P:protein transport"/>
    <property type="evidence" value="ECO:0007669"/>
    <property type="project" value="UniProtKB-KW"/>
</dbReference>
<comment type="similarity">
    <text evidence="2">Belongs to the oligopeptide OPT transporter family.</text>
</comment>
<evidence type="ECO:0000256" key="9">
    <source>
        <dbReference type="SAM" id="Phobius"/>
    </source>
</evidence>
<feature type="transmembrane region" description="Helical" evidence="9">
    <location>
        <begin position="137"/>
        <end position="158"/>
    </location>
</feature>
<comment type="subcellular location">
    <subcellularLocation>
        <location evidence="1">Membrane</location>
        <topology evidence="1">Multi-pass membrane protein</topology>
    </subcellularLocation>
</comment>
<keyword evidence="4 9" id="KW-0812">Transmembrane</keyword>
<evidence type="ECO:0000313" key="11">
    <source>
        <dbReference type="Proteomes" id="UP000823405"/>
    </source>
</evidence>
<dbReference type="Proteomes" id="UP000823405">
    <property type="component" value="Unassembled WGS sequence"/>
</dbReference>
<dbReference type="GO" id="GO:0016020">
    <property type="term" value="C:membrane"/>
    <property type="evidence" value="ECO:0007669"/>
    <property type="project" value="UniProtKB-SubCell"/>
</dbReference>
<evidence type="ECO:0000256" key="8">
    <source>
        <dbReference type="ARBA" id="ARBA00023136"/>
    </source>
</evidence>
<keyword evidence="5" id="KW-0571">Peptide transport</keyword>
<sequence>MTWWHVLVAMGLAAIWTLPIGILTAITSQAPSISMISEWVFGVISPGRPIGNMIFKTYGFITVQQAIAFTQDLKLGHYMKVPPRDMFVFQMVGTMVAALIAMEAAYPFTCPSASLFGASSVVWGVIGPLKFLAPSSLYYPIVWFFFIGFVIPLPFYLWTLKYPNSWVRNVNMAAFMLGGGPYPPAGTAIMPTWALTGFIFNFVIKRRHFGWWSKYNYVMSAALDAGVAIAALVIFFALQNNGIKMPTWWGNNPDSIDQCPLVTQNWAGHDTYAEKNSSP</sequence>
<dbReference type="OrthoDB" id="9986677at2759"/>
<proteinExistence type="inferred from homology"/>
<feature type="transmembrane region" description="Helical" evidence="9">
    <location>
        <begin position="87"/>
        <end position="106"/>
    </location>
</feature>
<evidence type="ECO:0000256" key="3">
    <source>
        <dbReference type="ARBA" id="ARBA00022448"/>
    </source>
</evidence>
<dbReference type="AlphaFoldDB" id="A0A9P6UH24"/>
<dbReference type="InterPro" id="IPR004648">
    <property type="entry name" value="Oligpept_transpt"/>
</dbReference>
<comment type="caution">
    <text evidence="10">The sequence shown here is derived from an EMBL/GenBank/DDBJ whole genome shotgun (WGS) entry which is preliminary data.</text>
</comment>
<evidence type="ECO:0000256" key="7">
    <source>
        <dbReference type="ARBA" id="ARBA00022989"/>
    </source>
</evidence>
<keyword evidence="11" id="KW-1185">Reference proteome</keyword>
<reference evidence="10" key="1">
    <citation type="journal article" date="2020" name="Fungal Divers.">
        <title>Resolving the Mortierellaceae phylogeny through synthesis of multi-gene phylogenetics and phylogenomics.</title>
        <authorList>
            <person name="Vandepol N."/>
            <person name="Liber J."/>
            <person name="Desiro A."/>
            <person name="Na H."/>
            <person name="Kennedy M."/>
            <person name="Barry K."/>
            <person name="Grigoriev I.V."/>
            <person name="Miller A.N."/>
            <person name="O'Donnell K."/>
            <person name="Stajich J.E."/>
            <person name="Bonito G."/>
        </authorList>
    </citation>
    <scope>NUCLEOTIDE SEQUENCE</scope>
    <source>
        <strain evidence="10">NVP60</strain>
    </source>
</reference>
<keyword evidence="7 9" id="KW-1133">Transmembrane helix</keyword>
<name>A0A9P6UH24_9FUNG</name>
<evidence type="ECO:0000313" key="10">
    <source>
        <dbReference type="EMBL" id="KAG0298515.1"/>
    </source>
</evidence>
<gene>
    <name evidence="10" type="ORF">BGZ97_004022</name>
</gene>
<keyword evidence="6" id="KW-0653">Protein transport</keyword>
<keyword evidence="8 9" id="KW-0472">Membrane</keyword>
<keyword evidence="3" id="KW-0813">Transport</keyword>
<evidence type="ECO:0000256" key="2">
    <source>
        <dbReference type="ARBA" id="ARBA00008807"/>
    </source>
</evidence>
<evidence type="ECO:0000256" key="6">
    <source>
        <dbReference type="ARBA" id="ARBA00022927"/>
    </source>
</evidence>